<organism evidence="1">
    <name type="scientific">Spongospora subterranea</name>
    <dbReference type="NCBI Taxonomy" id="70186"/>
    <lineage>
        <taxon>Eukaryota</taxon>
        <taxon>Sar</taxon>
        <taxon>Rhizaria</taxon>
        <taxon>Endomyxa</taxon>
        <taxon>Phytomyxea</taxon>
        <taxon>Plasmodiophorida</taxon>
        <taxon>Plasmodiophoridae</taxon>
        <taxon>Spongospora</taxon>
    </lineage>
</organism>
<protein>
    <submittedName>
        <fullName evidence="1">Uncharacterized protein</fullName>
    </submittedName>
</protein>
<proteinExistence type="predicted"/>
<accession>A0A0H5RE54</accession>
<reference evidence="1" key="1">
    <citation type="submission" date="2015-04" db="EMBL/GenBank/DDBJ databases">
        <title>The genome sequence of the plant pathogenic Rhizarian Plasmodiophora brassicae reveals insights in its biotrophic life cycle and the origin of chitin synthesis.</title>
        <authorList>
            <person name="Schwelm A."/>
            <person name="Fogelqvist J."/>
            <person name="Knaust A."/>
            <person name="Julke S."/>
            <person name="Lilja T."/>
            <person name="Dhandapani V."/>
            <person name="Bonilla-Rosso G."/>
            <person name="Karlsson M."/>
            <person name="Shevchenko A."/>
            <person name="Choi S.R."/>
            <person name="Kim H.G."/>
            <person name="Park J.Y."/>
            <person name="Lim Y.P."/>
            <person name="Ludwig-Muller J."/>
            <person name="Dixelius C."/>
        </authorList>
    </citation>
    <scope>NUCLEOTIDE SEQUENCE</scope>
    <source>
        <tissue evidence="1">Potato root galls</tissue>
    </source>
</reference>
<evidence type="ECO:0000313" key="1">
    <source>
        <dbReference type="EMBL" id="CRZ06844.1"/>
    </source>
</evidence>
<dbReference type="AlphaFoldDB" id="A0A0H5RE54"/>
<sequence length="461" mass="51618">MFTRLQWIVGPITKRSVAIGLLLAGHERLLHSSQNVLLEQGGLFGQDLVPYFLQIPEPFQDRQPLVPTLNCMLYERLTRDYAIGMLDSLTSRHDRRVAQALLDQFVPMTFRMLLMDPDNPDKGLSNGIRVIRNLAGVNDDRIRHQLIKTLQETGTMDVLVKNILMKVRQRSGTATDVRTWIAASSEAAIQFVREREMSIEALAKLLEDPSFRDSLLRDFDGCFLDPSSIRSCLNGGDDPAVSLVAALPSMAIGASGRRNAANAQRTILHALRSRYPADDPRVQQLEEAWLRNSDQNISGRHRVVSFIMPQHEQGVQITSERMKLAGCFGSMTSLLGVVCGLRSRPAWKAMIGTGVGAAALVFWNDLFIHWDRFFDRDVLPKFDRSTPEDRRYERLWSGFCQTLHLVGNFVVINRAVGAWIPYFLISSSHFAGELNLLARLGGASPPGHRRLFPGGGPYGDI</sequence>
<dbReference type="EMBL" id="HACM01006402">
    <property type="protein sequence ID" value="CRZ06844.1"/>
    <property type="molecule type" value="Transcribed_RNA"/>
</dbReference>
<name>A0A0H5RE54_9EUKA</name>